<dbReference type="InterPro" id="IPR000383">
    <property type="entry name" value="Xaa-Pro-like_dom"/>
</dbReference>
<dbReference type="Gene3D" id="2.60.120.260">
    <property type="entry name" value="Galactose-binding domain-like"/>
    <property type="match status" value="1"/>
</dbReference>
<dbReference type="EMBL" id="SGXG01000001">
    <property type="protein sequence ID" value="RZS96781.1"/>
    <property type="molecule type" value="Genomic_DNA"/>
</dbReference>
<dbReference type="InterPro" id="IPR008979">
    <property type="entry name" value="Galactose-bd-like_sf"/>
</dbReference>
<reference evidence="3 4" key="1">
    <citation type="submission" date="2019-02" db="EMBL/GenBank/DDBJ databases">
        <title>Genomic Encyclopedia of Archaeal and Bacterial Type Strains, Phase II (KMG-II): from individual species to whole genera.</title>
        <authorList>
            <person name="Goeker M."/>
        </authorList>
    </citation>
    <scope>NUCLEOTIDE SEQUENCE [LARGE SCALE GENOMIC DNA]</scope>
    <source>
        <strain evidence="3 4">DSM 21411</strain>
    </source>
</reference>
<dbReference type="Gene3D" id="3.40.50.1820">
    <property type="entry name" value="alpha/beta hydrolase"/>
    <property type="match status" value="1"/>
</dbReference>
<dbReference type="PANTHER" id="PTHR43056:SF10">
    <property type="entry name" value="COCE_NOND FAMILY, PUTATIVE (AFU_ORTHOLOGUE AFUA_7G00600)-RELATED"/>
    <property type="match status" value="1"/>
</dbReference>
<feature type="domain" description="Xaa-Pro dipeptidyl-peptidase C-terminal" evidence="2">
    <location>
        <begin position="342"/>
        <end position="596"/>
    </location>
</feature>
<keyword evidence="1" id="KW-0378">Hydrolase</keyword>
<dbReference type="OrthoDB" id="319764at2"/>
<dbReference type="PANTHER" id="PTHR43056">
    <property type="entry name" value="PEPTIDASE S9 PROLYL OLIGOPEPTIDASE"/>
    <property type="match status" value="1"/>
</dbReference>
<dbReference type="RefSeq" id="WP_130275658.1">
    <property type="nucleotide sequence ID" value="NZ_SGXG01000001.1"/>
</dbReference>
<proteinExistence type="predicted"/>
<dbReference type="Proteomes" id="UP000292209">
    <property type="component" value="Unassembled WGS sequence"/>
</dbReference>
<dbReference type="Pfam" id="PF02129">
    <property type="entry name" value="Peptidase_S15"/>
    <property type="match status" value="1"/>
</dbReference>
<protein>
    <recommendedName>
        <fullName evidence="2">Xaa-Pro dipeptidyl-peptidase C-terminal domain-containing protein</fullName>
    </recommendedName>
</protein>
<evidence type="ECO:0000313" key="4">
    <source>
        <dbReference type="Proteomes" id="UP000292209"/>
    </source>
</evidence>
<gene>
    <name evidence="3" type="ORF">BC751_2369</name>
</gene>
<dbReference type="InterPro" id="IPR005674">
    <property type="entry name" value="CocE/Ser_esterase"/>
</dbReference>
<comment type="caution">
    <text evidence="3">The sequence shown here is derived from an EMBL/GenBank/DDBJ whole genome shotgun (WGS) entry which is preliminary data.</text>
</comment>
<dbReference type="Gene3D" id="1.10.3020.10">
    <property type="entry name" value="alpha-amino acid ester hydrolase ( Helical cap domain)"/>
    <property type="match status" value="1"/>
</dbReference>
<accession>A0A4Q7P9E7</accession>
<evidence type="ECO:0000313" key="3">
    <source>
        <dbReference type="EMBL" id="RZS96781.1"/>
    </source>
</evidence>
<name>A0A4Q7P9E7_9BACT</name>
<dbReference type="SUPFAM" id="SSF49785">
    <property type="entry name" value="Galactose-binding domain-like"/>
    <property type="match status" value="1"/>
</dbReference>
<dbReference type="SMART" id="SM00939">
    <property type="entry name" value="PepX_C"/>
    <property type="match status" value="1"/>
</dbReference>
<dbReference type="SUPFAM" id="SSF53474">
    <property type="entry name" value="alpha/beta-Hydrolases"/>
    <property type="match status" value="1"/>
</dbReference>
<dbReference type="PROSITE" id="PS51257">
    <property type="entry name" value="PROKAR_LIPOPROTEIN"/>
    <property type="match status" value="1"/>
</dbReference>
<dbReference type="Pfam" id="PF08530">
    <property type="entry name" value="PepX_C"/>
    <property type="match status" value="1"/>
</dbReference>
<dbReference type="InterPro" id="IPR013736">
    <property type="entry name" value="Xaa-Pro_dipept_C"/>
</dbReference>
<dbReference type="NCBIfam" id="TIGR00976">
    <property type="entry name" value="CocE_NonD"/>
    <property type="match status" value="1"/>
</dbReference>
<dbReference type="InterPro" id="IPR050585">
    <property type="entry name" value="Xaa-Pro_dipeptidyl-ppase/CocE"/>
</dbReference>
<evidence type="ECO:0000259" key="2">
    <source>
        <dbReference type="SMART" id="SM00939"/>
    </source>
</evidence>
<dbReference type="GO" id="GO:0008239">
    <property type="term" value="F:dipeptidyl-peptidase activity"/>
    <property type="evidence" value="ECO:0007669"/>
    <property type="project" value="InterPro"/>
</dbReference>
<keyword evidence="4" id="KW-1185">Reference proteome</keyword>
<organism evidence="3 4">
    <name type="scientific">Cecembia calidifontis</name>
    <dbReference type="NCBI Taxonomy" id="1187080"/>
    <lineage>
        <taxon>Bacteria</taxon>
        <taxon>Pseudomonadati</taxon>
        <taxon>Bacteroidota</taxon>
        <taxon>Cytophagia</taxon>
        <taxon>Cytophagales</taxon>
        <taxon>Cyclobacteriaceae</taxon>
        <taxon>Cecembia</taxon>
    </lineage>
</organism>
<dbReference type="AlphaFoldDB" id="A0A4Q7P9E7"/>
<evidence type="ECO:0000256" key="1">
    <source>
        <dbReference type="ARBA" id="ARBA00022801"/>
    </source>
</evidence>
<sequence length="602" mass="68149">MKETSYCSSTYFKQLIPGILLFFTILFGCSPSHTHGQSEIIQEKDIMMPTRDGAMLATDIYRLKDAPPSPVLVARTPYNKNNTRLDFERYLNAGYVIVIQDVRGRYASEGDFESYVYETNDALDLYDWINQQPWSNGKIGTFGGSYLGGTQTLPARENHPAVKTMVPEITFSNTHEGTSYQGGAKVLHDLRWIVSILPDLMERRRARGEDVEPRESIPDEISVLNGLPLANHPYIAKYAPFYIEWLKNPNAGPYWEERSPNSGYQNMTIPAMHISGWYDIFVRGTIEIYTSMRDKAGSEIARKNQRLIMGPWTHMNFSGEFPEISFGPESSSSAIDMDGIKLRWYDRWVKGEKNGIEQEDPVMIFTMGINKWRTEKDWPIPGTEYKNFYLRSGGKANSVKGDGYLSEQAPIGEKPDVFVYDPMNPVPTLGGQVILPGPNATGPRDQMEVELRDDVLVYSTPVLEKAIEVTGDITLKLFISSSAPDTDFTAKLVDVFPDGRAMLLTTGIKRVRYRNSLEKEELMEPGKVYEVEIDLQATSNVFLPGHQIRLEVSSSNFPQFNRNSNTGGSIYFESAEEYQKATNKVYHEDEFPSVLILPVIER</sequence>
<dbReference type="InterPro" id="IPR029058">
    <property type="entry name" value="AB_hydrolase_fold"/>
</dbReference>